<dbReference type="AlphaFoldDB" id="A0A8S9INT5"/>
<evidence type="ECO:0000256" key="4">
    <source>
        <dbReference type="ARBA" id="ARBA00023242"/>
    </source>
</evidence>
<dbReference type="InterPro" id="IPR009057">
    <property type="entry name" value="Homeodomain-like_sf"/>
</dbReference>
<dbReference type="PANTHER" id="PTHR10641">
    <property type="entry name" value="MYB FAMILY TRANSCRIPTION FACTOR"/>
    <property type="match status" value="1"/>
</dbReference>
<evidence type="ECO:0000313" key="8">
    <source>
        <dbReference type="EMBL" id="KAF2570387.1"/>
    </source>
</evidence>
<dbReference type="GO" id="GO:0005634">
    <property type="term" value="C:nucleus"/>
    <property type="evidence" value="ECO:0007669"/>
    <property type="project" value="UniProtKB-SubCell"/>
</dbReference>
<gene>
    <name evidence="8" type="ORF">F2Q70_00006139</name>
</gene>
<feature type="region of interest" description="Disordered" evidence="5">
    <location>
        <begin position="105"/>
        <end position="161"/>
    </location>
</feature>
<evidence type="ECO:0000256" key="2">
    <source>
        <dbReference type="ARBA" id="ARBA00022737"/>
    </source>
</evidence>
<dbReference type="FunFam" id="1.10.10.60:FF:000001">
    <property type="entry name" value="MYB-related transcription factor"/>
    <property type="match status" value="1"/>
</dbReference>
<organism evidence="8">
    <name type="scientific">Brassica cretica</name>
    <name type="common">Mustard</name>
    <dbReference type="NCBI Taxonomy" id="69181"/>
    <lineage>
        <taxon>Eukaryota</taxon>
        <taxon>Viridiplantae</taxon>
        <taxon>Streptophyta</taxon>
        <taxon>Embryophyta</taxon>
        <taxon>Tracheophyta</taxon>
        <taxon>Spermatophyta</taxon>
        <taxon>Magnoliopsida</taxon>
        <taxon>eudicotyledons</taxon>
        <taxon>Gunneridae</taxon>
        <taxon>Pentapetalae</taxon>
        <taxon>rosids</taxon>
        <taxon>malvids</taxon>
        <taxon>Brassicales</taxon>
        <taxon>Brassicaceae</taxon>
        <taxon>Brassiceae</taxon>
        <taxon>Brassica</taxon>
    </lineage>
</organism>
<evidence type="ECO:0000256" key="3">
    <source>
        <dbReference type="ARBA" id="ARBA00023125"/>
    </source>
</evidence>
<dbReference type="PROSITE" id="PS51294">
    <property type="entry name" value="HTH_MYB"/>
    <property type="match status" value="1"/>
</dbReference>
<protein>
    <submittedName>
        <fullName evidence="8">Uncharacterized protein</fullName>
    </submittedName>
</protein>
<dbReference type="Gene3D" id="1.10.10.60">
    <property type="entry name" value="Homeodomain-like"/>
    <property type="match status" value="1"/>
</dbReference>
<evidence type="ECO:0000259" key="6">
    <source>
        <dbReference type="PROSITE" id="PS50090"/>
    </source>
</evidence>
<sequence length="251" mass="28266">MRKNVSSSGEEGNNEYKKGLWTVEEDKILMDYVKAHGKGHWNRIAKKTGLKRCGKSCRLRWMNYLSPNVKRGNFTDQEEDLIIRLHKLLGNREFQLRRYQSERSYSGSLQRTKRDTVDEMSDSPHVEHKGRFKVTSADLSPKGSTNSTFTPFSGGSSSPSSLTTASILPSVQSMLQHNTMQRTAKRLASLFFFLVNKKHLSCGVDSLRIECTCKVPKSFVGVEKVTPKAATPEGKSVNDAAIFTFERHGKS</sequence>
<dbReference type="EMBL" id="QGKY02001015">
    <property type="protein sequence ID" value="KAF2570387.1"/>
    <property type="molecule type" value="Genomic_DNA"/>
</dbReference>
<evidence type="ECO:0000259" key="7">
    <source>
        <dbReference type="PROSITE" id="PS51294"/>
    </source>
</evidence>
<name>A0A8S9INT5_BRACR</name>
<dbReference type="Pfam" id="PF00249">
    <property type="entry name" value="Myb_DNA-binding"/>
    <property type="match status" value="1"/>
</dbReference>
<dbReference type="CDD" id="cd00167">
    <property type="entry name" value="SANT"/>
    <property type="match status" value="1"/>
</dbReference>
<keyword evidence="4" id="KW-0539">Nucleus</keyword>
<accession>A0A8S9INT5</accession>
<dbReference type="InterPro" id="IPR015495">
    <property type="entry name" value="Myb_TF_plants"/>
</dbReference>
<dbReference type="GO" id="GO:0003677">
    <property type="term" value="F:DNA binding"/>
    <property type="evidence" value="ECO:0007669"/>
    <property type="project" value="UniProtKB-KW"/>
</dbReference>
<reference evidence="8" key="1">
    <citation type="submission" date="2019-12" db="EMBL/GenBank/DDBJ databases">
        <title>Genome sequencing and annotation of Brassica cretica.</title>
        <authorList>
            <person name="Studholme D.J."/>
            <person name="Sarris P.F."/>
        </authorList>
    </citation>
    <scope>NUCLEOTIDE SEQUENCE</scope>
    <source>
        <strain evidence="8">PFS-102/07</strain>
        <tissue evidence="8">Leaf</tissue>
    </source>
</reference>
<keyword evidence="2" id="KW-0677">Repeat</keyword>
<feature type="domain" description="HTH myb-type" evidence="7">
    <location>
        <begin position="13"/>
        <end position="69"/>
    </location>
</feature>
<evidence type="ECO:0000256" key="1">
    <source>
        <dbReference type="ARBA" id="ARBA00004123"/>
    </source>
</evidence>
<dbReference type="SUPFAM" id="SSF46689">
    <property type="entry name" value="Homeodomain-like"/>
    <property type="match status" value="1"/>
</dbReference>
<evidence type="ECO:0000256" key="5">
    <source>
        <dbReference type="SAM" id="MobiDB-lite"/>
    </source>
</evidence>
<dbReference type="SMART" id="SM00717">
    <property type="entry name" value="SANT"/>
    <property type="match status" value="2"/>
</dbReference>
<keyword evidence="3" id="KW-0238">DNA-binding</keyword>
<dbReference type="PANTHER" id="PTHR10641:SF1387">
    <property type="entry name" value="OS08G0486300 PROTEIN"/>
    <property type="match status" value="1"/>
</dbReference>
<feature type="domain" description="Myb-like" evidence="6">
    <location>
        <begin position="13"/>
        <end position="65"/>
    </location>
</feature>
<comment type="caution">
    <text evidence="8">The sequence shown here is derived from an EMBL/GenBank/DDBJ whole genome shotgun (WGS) entry which is preliminary data.</text>
</comment>
<proteinExistence type="predicted"/>
<comment type="subcellular location">
    <subcellularLocation>
        <location evidence="1">Nucleus</location>
    </subcellularLocation>
</comment>
<feature type="compositionally biased region" description="Low complexity" evidence="5">
    <location>
        <begin position="143"/>
        <end position="161"/>
    </location>
</feature>
<dbReference type="InterPro" id="IPR001005">
    <property type="entry name" value="SANT/Myb"/>
</dbReference>
<feature type="compositionally biased region" description="Basic and acidic residues" evidence="5">
    <location>
        <begin position="112"/>
        <end position="129"/>
    </location>
</feature>
<dbReference type="InterPro" id="IPR017930">
    <property type="entry name" value="Myb_dom"/>
</dbReference>
<dbReference type="PROSITE" id="PS50090">
    <property type="entry name" value="MYB_LIKE"/>
    <property type="match status" value="1"/>
</dbReference>